<keyword evidence="2" id="KW-1185">Reference proteome</keyword>
<sequence length="151" mass="16525">MLQNARVSATVGPTYAEDLRALGSLVTYYGDGLAERVAALARRPVERALDTGPASEFIPALSQVTGAPDRVMTVGNFGGKAFGLRMGQTALRYDQLPEFARLAARGRLRVPITRTYPLEGWRDALQRNQSRRAHDKLLLEISDEALARVDG</sequence>
<dbReference type="Pfam" id="PF13602">
    <property type="entry name" value="ADH_zinc_N_2"/>
    <property type="match status" value="1"/>
</dbReference>
<comment type="caution">
    <text evidence="1">The sequence shown here is derived from an EMBL/GenBank/DDBJ whole genome shotgun (WGS) entry which is preliminary data.</text>
</comment>
<dbReference type="EMBL" id="ANAH02000039">
    <property type="protein sequence ID" value="EPX57566.1"/>
    <property type="molecule type" value="Genomic_DNA"/>
</dbReference>
<dbReference type="AlphaFoldDB" id="S9P343"/>
<reference evidence="1" key="1">
    <citation type="submission" date="2013-05" db="EMBL/GenBank/DDBJ databases">
        <title>Genome assembly of Cystobacter fuscus DSM 2262.</title>
        <authorList>
            <person name="Sharma G."/>
            <person name="Khatri I."/>
            <person name="Kaur C."/>
            <person name="Mayilraj S."/>
            <person name="Subramanian S."/>
        </authorList>
    </citation>
    <scope>NUCLEOTIDE SEQUENCE [LARGE SCALE GENOMIC DNA]</scope>
    <source>
        <strain evidence="1">DSM 2262</strain>
    </source>
</reference>
<evidence type="ECO:0000313" key="1">
    <source>
        <dbReference type="EMBL" id="EPX57566.1"/>
    </source>
</evidence>
<organism evidence="1 2">
    <name type="scientific">Cystobacter fuscus (strain ATCC 25194 / DSM 2262 / NBRC 100088 / M29)</name>
    <dbReference type="NCBI Taxonomy" id="1242864"/>
    <lineage>
        <taxon>Bacteria</taxon>
        <taxon>Pseudomonadati</taxon>
        <taxon>Myxococcota</taxon>
        <taxon>Myxococcia</taxon>
        <taxon>Myxococcales</taxon>
        <taxon>Cystobacterineae</taxon>
        <taxon>Archangiaceae</taxon>
        <taxon>Cystobacter</taxon>
    </lineage>
</organism>
<dbReference type="eggNOG" id="COG0604">
    <property type="taxonomic scope" value="Bacteria"/>
</dbReference>
<evidence type="ECO:0000313" key="2">
    <source>
        <dbReference type="Proteomes" id="UP000011682"/>
    </source>
</evidence>
<proteinExistence type="predicted"/>
<gene>
    <name evidence="1" type="ORF">D187_004915</name>
</gene>
<accession>S9P343</accession>
<dbReference type="Gene3D" id="3.90.180.10">
    <property type="entry name" value="Medium-chain alcohol dehydrogenases, catalytic domain"/>
    <property type="match status" value="1"/>
</dbReference>
<protein>
    <submittedName>
        <fullName evidence="1">Oxidoreductase</fullName>
    </submittedName>
</protein>
<name>S9P343_CYSF2</name>
<dbReference type="Proteomes" id="UP000011682">
    <property type="component" value="Unassembled WGS sequence"/>
</dbReference>